<evidence type="ECO:0000313" key="4">
    <source>
        <dbReference type="WBParaSite" id="ACOC_0000628901-mRNA-1"/>
    </source>
</evidence>
<reference evidence="2 3" key="2">
    <citation type="submission" date="2018-11" db="EMBL/GenBank/DDBJ databases">
        <authorList>
            <consortium name="Pathogen Informatics"/>
        </authorList>
    </citation>
    <scope>NUCLEOTIDE SEQUENCE [LARGE SCALE GENOMIC DNA]</scope>
    <source>
        <strain evidence="2 3">Costa Rica</strain>
    </source>
</reference>
<evidence type="ECO:0000259" key="1">
    <source>
        <dbReference type="Pfam" id="PF05050"/>
    </source>
</evidence>
<dbReference type="PANTHER" id="PTHR22989:SF5">
    <property type="entry name" value="METHYLTRANSFERASE FKBM DOMAIN-CONTAINING PROTEIN"/>
    <property type="match status" value="1"/>
</dbReference>
<feature type="domain" description="Methyltransferase FkbM" evidence="1">
    <location>
        <begin position="62"/>
        <end position="256"/>
    </location>
</feature>
<dbReference type="OMA" id="VYDDIWI"/>
<dbReference type="Proteomes" id="UP000267027">
    <property type="component" value="Unassembled WGS sequence"/>
</dbReference>
<keyword evidence="3" id="KW-1185">Reference proteome</keyword>
<dbReference type="PANTHER" id="PTHR22989">
    <property type="entry name" value="UNCHARACTERIZED DUF13 C.ELEGANS"/>
    <property type="match status" value="1"/>
</dbReference>
<protein>
    <submittedName>
        <fullName evidence="4">Methyltransf_21 domain-containing protein</fullName>
    </submittedName>
</protein>
<reference evidence="4" key="1">
    <citation type="submission" date="2017-02" db="UniProtKB">
        <authorList>
            <consortium name="WormBaseParasite"/>
        </authorList>
    </citation>
    <scope>IDENTIFICATION</scope>
</reference>
<accession>A0A0R3PMV9</accession>
<dbReference type="Pfam" id="PF05050">
    <property type="entry name" value="Methyltransf_21"/>
    <property type="match status" value="1"/>
</dbReference>
<evidence type="ECO:0000313" key="3">
    <source>
        <dbReference type="Proteomes" id="UP000267027"/>
    </source>
</evidence>
<dbReference type="AlphaFoldDB" id="A0A0R3PMV9"/>
<name>A0A0R3PMV9_ANGCS</name>
<dbReference type="InterPro" id="IPR006342">
    <property type="entry name" value="FkbM_mtfrase"/>
</dbReference>
<evidence type="ECO:0000313" key="2">
    <source>
        <dbReference type="EMBL" id="VDM57875.1"/>
    </source>
</evidence>
<gene>
    <name evidence="2" type="ORF">ACOC_LOCUS6290</name>
</gene>
<dbReference type="WBParaSite" id="ACOC_0000628901-mRNA-1">
    <property type="protein sequence ID" value="ACOC_0000628901-mRNA-1"/>
    <property type="gene ID" value="ACOC_0000628901"/>
</dbReference>
<dbReference type="EMBL" id="UYYA01003934">
    <property type="protein sequence ID" value="VDM57875.1"/>
    <property type="molecule type" value="Genomic_DNA"/>
</dbReference>
<organism evidence="4">
    <name type="scientific">Angiostrongylus costaricensis</name>
    <name type="common">Nematode worm</name>
    <dbReference type="NCBI Taxonomy" id="334426"/>
    <lineage>
        <taxon>Eukaryota</taxon>
        <taxon>Metazoa</taxon>
        <taxon>Ecdysozoa</taxon>
        <taxon>Nematoda</taxon>
        <taxon>Chromadorea</taxon>
        <taxon>Rhabditida</taxon>
        <taxon>Rhabditina</taxon>
        <taxon>Rhabditomorpha</taxon>
        <taxon>Strongyloidea</taxon>
        <taxon>Metastrongylidae</taxon>
        <taxon>Angiostrongylus</taxon>
    </lineage>
</organism>
<proteinExistence type="predicted"/>
<dbReference type="STRING" id="334426.A0A0R3PMV9"/>
<dbReference type="OrthoDB" id="5775722at2759"/>
<sequence>MARKSTAHLSFKLYSTSHHPHNAFFQTNLPSPDERVEKQFSEWKNCIMNNISIYEYDVRGLWSHLWKGVRHCEKLPFMDALAIESFSNSDEAKRHIPSLQNEPSIIVTLGIGHDTAAEEALLKVLPMDSKFYGADPIHEINEELYMKFGKFFPFAVGGKSEVSRASVLANGSYVDRDVVHIEFVHFLSLLRHKVYDDIWIDAEGAEYELFPYFYRGGELDRNGITVCQFNIEVHSPDDPKKEMFREFIFTMLHNNRYAFFRIVQASHIRLYFLNFSDSHCVSKYIFRQSTS</sequence>